<evidence type="ECO:0000259" key="2">
    <source>
        <dbReference type="Pfam" id="PF20152"/>
    </source>
</evidence>
<dbReference type="EMBL" id="ML213513">
    <property type="protein sequence ID" value="TFK50397.1"/>
    <property type="molecule type" value="Genomic_DNA"/>
</dbReference>
<keyword evidence="1" id="KW-0472">Membrane</keyword>
<feature type="transmembrane region" description="Helical" evidence="1">
    <location>
        <begin position="116"/>
        <end position="141"/>
    </location>
</feature>
<dbReference type="AlphaFoldDB" id="A0A5C3MZD4"/>
<gene>
    <name evidence="3" type="ORF">OE88DRAFT_249633</name>
</gene>
<feature type="domain" description="DUF6534" evidence="2">
    <location>
        <begin position="167"/>
        <end position="213"/>
    </location>
</feature>
<proteinExistence type="predicted"/>
<dbReference type="PANTHER" id="PTHR40465">
    <property type="entry name" value="CHROMOSOME 1, WHOLE GENOME SHOTGUN SEQUENCE"/>
    <property type="match status" value="1"/>
</dbReference>
<dbReference type="InterPro" id="IPR045339">
    <property type="entry name" value="DUF6534"/>
</dbReference>
<feature type="transmembrane region" description="Helical" evidence="1">
    <location>
        <begin position="156"/>
        <end position="181"/>
    </location>
</feature>
<sequence>MSLVEDIGGTFLVSLFIAAILYGISTLQAFIYYQNYPNDPLMLKSFVALICTIETAHTIFCIDFIYNYLIINFGNEGHLGEIYWSVGVTVICGILMSGVAHSFYIRRLWILSRHNIPLTSLVATLALLRLAFGLTAASLLYTNPSWQEFHSQRLPLTFLAGGLSSGAAADIVIAIALIVSLRQRRTGFEDTDGNIKLLMAYVINTGLITWFICIL</sequence>
<evidence type="ECO:0000313" key="4">
    <source>
        <dbReference type="Proteomes" id="UP000305948"/>
    </source>
</evidence>
<feature type="transmembrane region" description="Helical" evidence="1">
    <location>
        <begin position="12"/>
        <end position="33"/>
    </location>
</feature>
<protein>
    <recommendedName>
        <fullName evidence="2">DUF6534 domain-containing protein</fullName>
    </recommendedName>
</protein>
<accession>A0A5C3MZD4</accession>
<feature type="transmembrane region" description="Helical" evidence="1">
    <location>
        <begin position="193"/>
        <end position="212"/>
    </location>
</feature>
<keyword evidence="1" id="KW-0812">Transmembrane</keyword>
<reference evidence="3 4" key="1">
    <citation type="journal article" date="2019" name="Nat. Ecol. Evol.">
        <title>Megaphylogeny resolves global patterns of mushroom evolution.</title>
        <authorList>
            <person name="Varga T."/>
            <person name="Krizsan K."/>
            <person name="Foldi C."/>
            <person name="Dima B."/>
            <person name="Sanchez-Garcia M."/>
            <person name="Sanchez-Ramirez S."/>
            <person name="Szollosi G.J."/>
            <person name="Szarkandi J.G."/>
            <person name="Papp V."/>
            <person name="Albert L."/>
            <person name="Andreopoulos W."/>
            <person name="Angelini C."/>
            <person name="Antonin V."/>
            <person name="Barry K.W."/>
            <person name="Bougher N.L."/>
            <person name="Buchanan P."/>
            <person name="Buyck B."/>
            <person name="Bense V."/>
            <person name="Catcheside P."/>
            <person name="Chovatia M."/>
            <person name="Cooper J."/>
            <person name="Damon W."/>
            <person name="Desjardin D."/>
            <person name="Finy P."/>
            <person name="Geml J."/>
            <person name="Haridas S."/>
            <person name="Hughes K."/>
            <person name="Justo A."/>
            <person name="Karasinski D."/>
            <person name="Kautmanova I."/>
            <person name="Kiss B."/>
            <person name="Kocsube S."/>
            <person name="Kotiranta H."/>
            <person name="LaButti K.M."/>
            <person name="Lechner B.E."/>
            <person name="Liimatainen K."/>
            <person name="Lipzen A."/>
            <person name="Lukacs Z."/>
            <person name="Mihaltcheva S."/>
            <person name="Morgado L.N."/>
            <person name="Niskanen T."/>
            <person name="Noordeloos M.E."/>
            <person name="Ohm R.A."/>
            <person name="Ortiz-Santana B."/>
            <person name="Ovrebo C."/>
            <person name="Racz N."/>
            <person name="Riley R."/>
            <person name="Savchenko A."/>
            <person name="Shiryaev A."/>
            <person name="Soop K."/>
            <person name="Spirin V."/>
            <person name="Szebenyi C."/>
            <person name="Tomsovsky M."/>
            <person name="Tulloss R.E."/>
            <person name="Uehling J."/>
            <person name="Grigoriev I.V."/>
            <person name="Vagvolgyi C."/>
            <person name="Papp T."/>
            <person name="Martin F.M."/>
            <person name="Miettinen O."/>
            <person name="Hibbett D.S."/>
            <person name="Nagy L.G."/>
        </authorList>
    </citation>
    <scope>NUCLEOTIDE SEQUENCE [LARGE SCALE GENOMIC DNA]</scope>
    <source>
        <strain evidence="3 4">OMC1185</strain>
    </source>
</reference>
<name>A0A5C3MZD4_9AGAM</name>
<dbReference type="STRING" id="5364.A0A5C3MZD4"/>
<dbReference type="PANTHER" id="PTHR40465:SF1">
    <property type="entry name" value="DUF6534 DOMAIN-CONTAINING PROTEIN"/>
    <property type="match status" value="1"/>
</dbReference>
<keyword evidence="1" id="KW-1133">Transmembrane helix</keyword>
<evidence type="ECO:0000313" key="3">
    <source>
        <dbReference type="EMBL" id="TFK50397.1"/>
    </source>
</evidence>
<dbReference type="Proteomes" id="UP000305948">
    <property type="component" value="Unassembled WGS sequence"/>
</dbReference>
<evidence type="ECO:0000256" key="1">
    <source>
        <dbReference type="SAM" id="Phobius"/>
    </source>
</evidence>
<organism evidence="3 4">
    <name type="scientific">Heliocybe sulcata</name>
    <dbReference type="NCBI Taxonomy" id="5364"/>
    <lineage>
        <taxon>Eukaryota</taxon>
        <taxon>Fungi</taxon>
        <taxon>Dikarya</taxon>
        <taxon>Basidiomycota</taxon>
        <taxon>Agaricomycotina</taxon>
        <taxon>Agaricomycetes</taxon>
        <taxon>Gloeophyllales</taxon>
        <taxon>Gloeophyllaceae</taxon>
        <taxon>Heliocybe</taxon>
    </lineage>
</organism>
<dbReference type="Pfam" id="PF20152">
    <property type="entry name" value="DUF6534"/>
    <property type="match status" value="1"/>
</dbReference>
<dbReference type="OrthoDB" id="2535105at2759"/>
<feature type="transmembrane region" description="Helical" evidence="1">
    <location>
        <begin position="82"/>
        <end position="104"/>
    </location>
</feature>
<feature type="transmembrane region" description="Helical" evidence="1">
    <location>
        <begin position="45"/>
        <end position="70"/>
    </location>
</feature>
<keyword evidence="4" id="KW-1185">Reference proteome</keyword>